<accession>A0A401Q4M3</accession>
<dbReference type="EMBL" id="BFAA01009603">
    <property type="protein sequence ID" value="GCB80323.1"/>
    <property type="molecule type" value="Genomic_DNA"/>
</dbReference>
<organism evidence="1 2">
    <name type="scientific">Scyliorhinus torazame</name>
    <name type="common">Cloudy catshark</name>
    <name type="synonym">Catulus torazame</name>
    <dbReference type="NCBI Taxonomy" id="75743"/>
    <lineage>
        <taxon>Eukaryota</taxon>
        <taxon>Metazoa</taxon>
        <taxon>Chordata</taxon>
        <taxon>Craniata</taxon>
        <taxon>Vertebrata</taxon>
        <taxon>Chondrichthyes</taxon>
        <taxon>Elasmobranchii</taxon>
        <taxon>Galeomorphii</taxon>
        <taxon>Galeoidea</taxon>
        <taxon>Carcharhiniformes</taxon>
        <taxon>Scyliorhinidae</taxon>
        <taxon>Scyliorhinus</taxon>
    </lineage>
</organism>
<gene>
    <name evidence="1" type="ORF">scyTo_0016163</name>
</gene>
<reference evidence="1 2" key="1">
    <citation type="journal article" date="2018" name="Nat. Ecol. Evol.">
        <title>Shark genomes provide insights into elasmobranch evolution and the origin of vertebrates.</title>
        <authorList>
            <person name="Hara Y"/>
            <person name="Yamaguchi K"/>
            <person name="Onimaru K"/>
            <person name="Kadota M"/>
            <person name="Koyanagi M"/>
            <person name="Keeley SD"/>
            <person name="Tatsumi K"/>
            <person name="Tanaka K"/>
            <person name="Motone F"/>
            <person name="Kageyama Y"/>
            <person name="Nozu R"/>
            <person name="Adachi N"/>
            <person name="Nishimura O"/>
            <person name="Nakagawa R"/>
            <person name="Tanegashima C"/>
            <person name="Kiyatake I"/>
            <person name="Matsumoto R"/>
            <person name="Murakumo K"/>
            <person name="Nishida K"/>
            <person name="Terakita A"/>
            <person name="Kuratani S"/>
            <person name="Sato K"/>
            <person name="Hyodo S Kuraku.S."/>
        </authorList>
    </citation>
    <scope>NUCLEOTIDE SEQUENCE [LARGE SCALE GENOMIC DNA]</scope>
</reference>
<proteinExistence type="predicted"/>
<keyword evidence="2" id="KW-1185">Reference proteome</keyword>
<dbReference type="Proteomes" id="UP000288216">
    <property type="component" value="Unassembled WGS sequence"/>
</dbReference>
<comment type="caution">
    <text evidence="1">The sequence shown here is derived from an EMBL/GenBank/DDBJ whole genome shotgun (WGS) entry which is preliminary data.</text>
</comment>
<evidence type="ECO:0000313" key="2">
    <source>
        <dbReference type="Proteomes" id="UP000288216"/>
    </source>
</evidence>
<protein>
    <submittedName>
        <fullName evidence="1">Uncharacterized protein</fullName>
    </submittedName>
</protein>
<sequence>MGSTWLEKIRLNWGKVNDMTDFKSGLTKILKKHTIVFNGDLRSMKYISVKLKIKEESQTKYLKAREAVKAITNIQYLEYNDENPPVWFGYDNKGNELVTSKEEEEKTEEA</sequence>
<evidence type="ECO:0000313" key="1">
    <source>
        <dbReference type="EMBL" id="GCB80323.1"/>
    </source>
</evidence>
<name>A0A401Q4M3_SCYTO</name>
<dbReference type="AlphaFoldDB" id="A0A401Q4M3"/>